<reference evidence="1 2" key="1">
    <citation type="submission" date="2017-08" db="EMBL/GenBank/DDBJ databases">
        <title>Infants hospitalized years apart are colonized by the same room-sourced microbial strains.</title>
        <authorList>
            <person name="Brooks B."/>
            <person name="Olm M.R."/>
            <person name="Firek B.A."/>
            <person name="Baker R."/>
            <person name="Thomas B.C."/>
            <person name="Morowitz M.J."/>
            <person name="Banfield J.F."/>
        </authorList>
    </citation>
    <scope>NUCLEOTIDE SEQUENCE [LARGE SCALE GENOMIC DNA]</scope>
    <source>
        <strain evidence="1">S2_012_000_R2_81</strain>
    </source>
</reference>
<evidence type="ECO:0000313" key="1">
    <source>
        <dbReference type="EMBL" id="PZP28679.1"/>
    </source>
</evidence>
<dbReference type="Proteomes" id="UP000249633">
    <property type="component" value="Unassembled WGS sequence"/>
</dbReference>
<accession>A0A2W5FGB6</accession>
<name>A0A2W5FGB6_9BURK</name>
<dbReference type="AlphaFoldDB" id="A0A2W5FGB6"/>
<evidence type="ECO:0000313" key="2">
    <source>
        <dbReference type="Proteomes" id="UP000249633"/>
    </source>
</evidence>
<organism evidence="1 2">
    <name type="scientific">Roseateles depolymerans</name>
    <dbReference type="NCBI Taxonomy" id="76731"/>
    <lineage>
        <taxon>Bacteria</taxon>
        <taxon>Pseudomonadati</taxon>
        <taxon>Pseudomonadota</taxon>
        <taxon>Betaproteobacteria</taxon>
        <taxon>Burkholderiales</taxon>
        <taxon>Sphaerotilaceae</taxon>
        <taxon>Roseateles</taxon>
    </lineage>
</organism>
<comment type="caution">
    <text evidence="1">The sequence shown here is derived from an EMBL/GenBank/DDBJ whole genome shotgun (WGS) entry which is preliminary data.</text>
</comment>
<protein>
    <submittedName>
        <fullName evidence="1">Uncharacterized protein</fullName>
    </submittedName>
</protein>
<sequence length="149" mass="15753">MVLAMALATAGSLAGAEPALVGARACRFEAPPDWPRASLVWAGDCADGLADGRGVLRAYQRGAVVRSFFGRLQRGRLLFGVTSLDGGYQAGSYDAGRLVPGAGRDEIILAFDEAAAAARALAEQYRQRGQTASARFYDEQARQLAAQMD</sequence>
<gene>
    <name evidence="1" type="ORF">DI603_18525</name>
</gene>
<dbReference type="EMBL" id="QFOD01000021">
    <property type="protein sequence ID" value="PZP28679.1"/>
    <property type="molecule type" value="Genomic_DNA"/>
</dbReference>
<proteinExistence type="predicted"/>